<dbReference type="EMBL" id="JABMOJ010000518">
    <property type="protein sequence ID" value="NQV66425.1"/>
    <property type="molecule type" value="Genomic_DNA"/>
</dbReference>
<feature type="transmembrane region" description="Helical" evidence="1">
    <location>
        <begin position="528"/>
        <end position="546"/>
    </location>
</feature>
<organism evidence="2 3">
    <name type="scientific">SAR86 cluster bacterium</name>
    <dbReference type="NCBI Taxonomy" id="2030880"/>
    <lineage>
        <taxon>Bacteria</taxon>
        <taxon>Pseudomonadati</taxon>
        <taxon>Pseudomonadota</taxon>
        <taxon>Gammaproteobacteria</taxon>
        <taxon>SAR86 cluster</taxon>
    </lineage>
</organism>
<name>A0A972VY49_9GAMM</name>
<dbReference type="AlphaFoldDB" id="A0A972VY49"/>
<feature type="transmembrane region" description="Helical" evidence="1">
    <location>
        <begin position="888"/>
        <end position="908"/>
    </location>
</feature>
<reference evidence="2" key="1">
    <citation type="submission" date="2020-05" db="EMBL/GenBank/DDBJ databases">
        <title>Sulfur intermediates as new biogeochemical hubs in an aquatic model microbial ecosystem.</title>
        <authorList>
            <person name="Vigneron A."/>
        </authorList>
    </citation>
    <scope>NUCLEOTIDE SEQUENCE</scope>
    <source>
        <strain evidence="2">Bin.250</strain>
    </source>
</reference>
<keyword evidence="1" id="KW-1133">Transmembrane helix</keyword>
<dbReference type="Gene3D" id="3.30.70.1430">
    <property type="entry name" value="Multidrug efflux transporter AcrB pore domain"/>
    <property type="match status" value="2"/>
</dbReference>
<protein>
    <submittedName>
        <fullName evidence="2">Efflux RND transporter permease subunit</fullName>
    </submittedName>
</protein>
<feature type="transmembrane region" description="Helical" evidence="1">
    <location>
        <begin position="1002"/>
        <end position="1029"/>
    </location>
</feature>
<dbReference type="PRINTS" id="PR00702">
    <property type="entry name" value="ACRIFLAVINRP"/>
</dbReference>
<feature type="transmembrane region" description="Helical" evidence="1">
    <location>
        <begin position="429"/>
        <end position="449"/>
    </location>
</feature>
<accession>A0A972VY49</accession>
<proteinExistence type="predicted"/>
<evidence type="ECO:0000313" key="2">
    <source>
        <dbReference type="EMBL" id="NQV66425.1"/>
    </source>
</evidence>
<dbReference type="InterPro" id="IPR001036">
    <property type="entry name" value="Acrflvin-R"/>
</dbReference>
<dbReference type="Proteomes" id="UP000754644">
    <property type="component" value="Unassembled WGS sequence"/>
</dbReference>
<feature type="transmembrane region" description="Helical" evidence="1">
    <location>
        <begin position="12"/>
        <end position="33"/>
    </location>
</feature>
<feature type="transmembrane region" description="Helical" evidence="1">
    <location>
        <begin position="963"/>
        <end position="982"/>
    </location>
</feature>
<dbReference type="Gene3D" id="3.30.70.1320">
    <property type="entry name" value="Multidrug efflux transporter AcrB pore domain like"/>
    <property type="match status" value="1"/>
</dbReference>
<feature type="transmembrane region" description="Helical" evidence="1">
    <location>
        <begin position="384"/>
        <end position="408"/>
    </location>
</feature>
<feature type="transmembrane region" description="Helical" evidence="1">
    <location>
        <begin position="914"/>
        <end position="942"/>
    </location>
</feature>
<feature type="transmembrane region" description="Helical" evidence="1">
    <location>
        <begin position="359"/>
        <end position="378"/>
    </location>
</feature>
<dbReference type="Gene3D" id="3.30.70.1440">
    <property type="entry name" value="Multidrug efflux transporter AcrB pore domain"/>
    <property type="match status" value="1"/>
</dbReference>
<dbReference type="PANTHER" id="PTHR32063">
    <property type="match status" value="1"/>
</dbReference>
<keyword evidence="1" id="KW-0812">Transmembrane</keyword>
<feature type="transmembrane region" description="Helical" evidence="1">
    <location>
        <begin position="333"/>
        <end position="352"/>
    </location>
</feature>
<dbReference type="InterPro" id="IPR027463">
    <property type="entry name" value="AcrB_DN_DC_subdom"/>
</dbReference>
<dbReference type="SUPFAM" id="SSF82693">
    <property type="entry name" value="Multidrug efflux transporter AcrB pore domain, PN1, PN2, PC1 and PC2 subdomains"/>
    <property type="match status" value="2"/>
</dbReference>
<feature type="transmembrane region" description="Helical" evidence="1">
    <location>
        <begin position="861"/>
        <end position="881"/>
    </location>
</feature>
<dbReference type="Gene3D" id="3.30.2090.10">
    <property type="entry name" value="Multidrug efflux transporter AcrB TolC docking domain, DN and DC subdomains"/>
    <property type="match status" value="2"/>
</dbReference>
<dbReference type="SUPFAM" id="SSF82866">
    <property type="entry name" value="Multidrug efflux transporter AcrB transmembrane domain"/>
    <property type="match status" value="2"/>
</dbReference>
<gene>
    <name evidence="2" type="ORF">HQ497_13775</name>
</gene>
<dbReference type="GO" id="GO:0005886">
    <property type="term" value="C:plasma membrane"/>
    <property type="evidence" value="ECO:0007669"/>
    <property type="project" value="TreeGrafter"/>
</dbReference>
<evidence type="ECO:0000256" key="1">
    <source>
        <dbReference type="SAM" id="Phobius"/>
    </source>
</evidence>
<dbReference type="SUPFAM" id="SSF82714">
    <property type="entry name" value="Multidrug efflux transporter AcrB TolC docking domain, DN and DC subdomains"/>
    <property type="match status" value="2"/>
</dbReference>
<comment type="caution">
    <text evidence="2">The sequence shown here is derived from an EMBL/GenBank/DDBJ whole genome shotgun (WGS) entry which is preliminary data.</text>
</comment>
<sequence>MSSYIASCIDRSRTILSLMAVIVCAGIMAYLSIPVESNPDVSVPIIVVTVPHEGISPEDAERLLARPLELELKTIVGVEEVNSYSSEGAATVVIEFDYSFDANQALVDVREAVDKAKAKMPGSAEEPIINEVSAGDFPIITVSLGGAGVPDRVLYRLARELKDELEGLPEVLEANLNGEREELLEAVIDPAQLEAYGISNDQLIQAVARNNRLIAAGAVDTGRGSFSVKIPSLIESAEDVLSIPVTATPNGVVTLRDVTTIRRTFKDPKSFTRANGVPAVAVEVSKRKGVSLVDAVAKVKIVTEALRHHYPANVEVSYLADQAPETIEQISTLQGNISTAMFLVLTVVVAAIGLRSGLLVAMGIPFSFLFAFIVVNLLGFTYNFMVMFGMLLGLGMLIDGAIVVIELADREMGNGSTPREAYLYAINRMFWPVIASTATTLAAFLPLMFWPGVVGGFMRYLPVTVFAVMAGSLLYALLFAPVLGALLSKVKPEVDSVNRKVDEGRFDELRGALGAYARVLRFTTNHPFVVVTIAGLVLFGIVRWYGEANNGMQFFTNVDPTFTGVNVAAKGNFSSTELRDIVVDVEQRILAVGNYQSIYTRSGGGGLSVGSGGGSSADQIGSMFIEISDRRQRDINGYEVEAAYREAISDVPGVRAEMLKVENGPPVGKDIQIQVIGSDLEILARETRRLSEYVQSLSGLVGVDDTAPVPGIEWEINVDRAKAAMLGADIASVGAAIQLVTNGVLVGKYRPDDVDDEVDIRVRYPEEYRAITQLDELRVSTKEGQVPISSFVERQAKAKVSTIFRQNGHRIMYVRANTMTGVLADEKVKEIQDWVETADLDPSLEVVYRGANEEQNNSMSFIGKAFALALALMGILLVTQFNSFYQAALILSAVIMSTVGVLLGLLLLDQPFSAIMTGVGIVALAGIIVNNNIVLIDTFNYLRLENPAWDIKRVIIQTGCLRLRPVFLTTFTTGFGLLPMASGVSIDLIGREFEMGGPVASFWVLLASAIVSGLSFATLLTLIVTPAMLMIPYSIRNFRIPTLRQKVVSLDT</sequence>
<dbReference type="Gene3D" id="1.20.1640.10">
    <property type="entry name" value="Multidrug efflux transporter AcrB transmembrane domain"/>
    <property type="match status" value="2"/>
</dbReference>
<feature type="transmembrane region" description="Helical" evidence="1">
    <location>
        <begin position="461"/>
        <end position="487"/>
    </location>
</feature>
<evidence type="ECO:0000313" key="3">
    <source>
        <dbReference type="Proteomes" id="UP000754644"/>
    </source>
</evidence>
<keyword evidence="1" id="KW-0472">Membrane</keyword>
<dbReference type="PANTHER" id="PTHR32063:SF0">
    <property type="entry name" value="SWARMING MOTILITY PROTEIN SWRC"/>
    <property type="match status" value="1"/>
</dbReference>
<dbReference type="Pfam" id="PF00873">
    <property type="entry name" value="ACR_tran"/>
    <property type="match status" value="1"/>
</dbReference>
<dbReference type="GO" id="GO:0042910">
    <property type="term" value="F:xenobiotic transmembrane transporter activity"/>
    <property type="evidence" value="ECO:0007669"/>
    <property type="project" value="TreeGrafter"/>
</dbReference>